<dbReference type="GO" id="GO:0003676">
    <property type="term" value="F:nucleic acid binding"/>
    <property type="evidence" value="ECO:0007669"/>
    <property type="project" value="InterPro"/>
</dbReference>
<keyword evidence="2" id="KW-0804">Transcription</keyword>
<evidence type="ECO:0000256" key="2">
    <source>
        <dbReference type="ARBA" id="ARBA00022472"/>
    </source>
</evidence>
<dbReference type="PANTHER" id="PTHR13068:SF166">
    <property type="entry name" value="TRANSCRIPTION TERMINATION FACTOR MTERF15, MITOCHONDRIAL-LIKE"/>
    <property type="match status" value="1"/>
</dbReference>
<dbReference type="Gene3D" id="1.25.70.10">
    <property type="entry name" value="Transcription termination factor 3, mitochondrial"/>
    <property type="match status" value="1"/>
</dbReference>
<proteinExistence type="inferred from homology"/>
<dbReference type="AlphaFoldDB" id="A0A8S0V664"/>
<dbReference type="Proteomes" id="UP000594638">
    <property type="component" value="Unassembled WGS sequence"/>
</dbReference>
<keyword evidence="3" id="KW-0809">Transit peptide</keyword>
<dbReference type="GO" id="GO:0006353">
    <property type="term" value="P:DNA-templated transcription termination"/>
    <property type="evidence" value="ECO:0007669"/>
    <property type="project" value="UniProtKB-KW"/>
</dbReference>
<name>A0A8S0V664_OLEEU</name>
<dbReference type="InterPro" id="IPR038538">
    <property type="entry name" value="MTERF_sf"/>
</dbReference>
<keyword evidence="2" id="KW-0805">Transcription regulation</keyword>
<comment type="similarity">
    <text evidence="1">Belongs to the mTERF family.</text>
</comment>
<gene>
    <name evidence="4" type="ORF">OLEA9_A001919</name>
</gene>
<dbReference type="Gramene" id="OE9A001919T1">
    <property type="protein sequence ID" value="OE9A001919C1"/>
    <property type="gene ID" value="OE9A001919"/>
</dbReference>
<evidence type="ECO:0000256" key="1">
    <source>
        <dbReference type="ARBA" id="ARBA00007692"/>
    </source>
</evidence>
<dbReference type="EMBL" id="CACTIH010009137">
    <property type="protein sequence ID" value="CAA3025582.1"/>
    <property type="molecule type" value="Genomic_DNA"/>
</dbReference>
<sequence>MFRAMSSVYQYWKQFLSKKLTTDSTASLPLHNGLIYNLILPECGKNQFFINFCSLVDAGSPELDSRTATAALKRKPEFAKKLAIENSYTISYLINSCGLSKEKAIFASEKVHFGSPKKPNSVLTLLKKHGFSKTHIANLVRKRPVLLLYNPEKTRLPNP</sequence>
<protein>
    <submittedName>
        <fullName evidence="4">Uncharacterized protein</fullName>
    </submittedName>
</protein>
<reference evidence="4 5" key="1">
    <citation type="submission" date="2019-12" db="EMBL/GenBank/DDBJ databases">
        <authorList>
            <person name="Alioto T."/>
            <person name="Alioto T."/>
            <person name="Gomez Garrido J."/>
        </authorList>
    </citation>
    <scope>NUCLEOTIDE SEQUENCE [LARGE SCALE GENOMIC DNA]</scope>
</reference>
<keyword evidence="5" id="KW-1185">Reference proteome</keyword>
<accession>A0A8S0V664</accession>
<organism evidence="4 5">
    <name type="scientific">Olea europaea subsp. europaea</name>
    <dbReference type="NCBI Taxonomy" id="158383"/>
    <lineage>
        <taxon>Eukaryota</taxon>
        <taxon>Viridiplantae</taxon>
        <taxon>Streptophyta</taxon>
        <taxon>Embryophyta</taxon>
        <taxon>Tracheophyta</taxon>
        <taxon>Spermatophyta</taxon>
        <taxon>Magnoliopsida</taxon>
        <taxon>eudicotyledons</taxon>
        <taxon>Gunneridae</taxon>
        <taxon>Pentapetalae</taxon>
        <taxon>asterids</taxon>
        <taxon>lamiids</taxon>
        <taxon>Lamiales</taxon>
        <taxon>Oleaceae</taxon>
        <taxon>Oleeae</taxon>
        <taxon>Olea</taxon>
    </lineage>
</organism>
<comment type="caution">
    <text evidence="4">The sequence shown here is derived from an EMBL/GenBank/DDBJ whole genome shotgun (WGS) entry which is preliminary data.</text>
</comment>
<evidence type="ECO:0000256" key="3">
    <source>
        <dbReference type="ARBA" id="ARBA00022946"/>
    </source>
</evidence>
<evidence type="ECO:0000313" key="5">
    <source>
        <dbReference type="Proteomes" id="UP000594638"/>
    </source>
</evidence>
<dbReference type="PANTHER" id="PTHR13068">
    <property type="entry name" value="CGI-12 PROTEIN-RELATED"/>
    <property type="match status" value="1"/>
</dbReference>
<evidence type="ECO:0000313" key="4">
    <source>
        <dbReference type="EMBL" id="CAA3025582.1"/>
    </source>
</evidence>
<dbReference type="OrthoDB" id="637682at2759"/>
<keyword evidence="2" id="KW-0806">Transcription termination</keyword>
<dbReference type="InterPro" id="IPR003690">
    <property type="entry name" value="MTERF"/>
</dbReference>